<gene>
    <name evidence="2" type="ORF">PLEPLA_LOCUS18342</name>
</gene>
<dbReference type="EMBL" id="CADEAL010001225">
    <property type="protein sequence ID" value="CAB1430360.1"/>
    <property type="molecule type" value="Genomic_DNA"/>
</dbReference>
<keyword evidence="3" id="KW-1185">Reference proteome</keyword>
<sequence length="233" mass="24796">MRHTGRLEAPSSQPIRTEHPPSLSQSGRSILPHSEHADPYEALSRKRLPVRAANYSSYYNPAAAAAGGGGSESAAASASNLQSSAHASETTEACICFVSAGVCGGGRERPRPQGTGVVEMERDGEDRITQRKKGQTQFTSEGKDMGFVTQTLPPPLPPLPPLPHPPLITFTGGLMLPNTSSSRVSTLPCFCVNLLRSGNTFKMRFSLLFHTVCEFNTVSGEKQRNTGAQMAGG</sequence>
<evidence type="ECO:0000256" key="1">
    <source>
        <dbReference type="SAM" id="MobiDB-lite"/>
    </source>
</evidence>
<name>A0A9N7UGH5_PLEPL</name>
<proteinExistence type="predicted"/>
<evidence type="ECO:0000313" key="2">
    <source>
        <dbReference type="EMBL" id="CAB1430360.1"/>
    </source>
</evidence>
<reference evidence="2" key="1">
    <citation type="submission" date="2020-03" db="EMBL/GenBank/DDBJ databases">
        <authorList>
            <person name="Weist P."/>
        </authorList>
    </citation>
    <scope>NUCLEOTIDE SEQUENCE</scope>
</reference>
<organism evidence="2 3">
    <name type="scientific">Pleuronectes platessa</name>
    <name type="common">European plaice</name>
    <dbReference type="NCBI Taxonomy" id="8262"/>
    <lineage>
        <taxon>Eukaryota</taxon>
        <taxon>Metazoa</taxon>
        <taxon>Chordata</taxon>
        <taxon>Craniata</taxon>
        <taxon>Vertebrata</taxon>
        <taxon>Euteleostomi</taxon>
        <taxon>Actinopterygii</taxon>
        <taxon>Neopterygii</taxon>
        <taxon>Teleostei</taxon>
        <taxon>Neoteleostei</taxon>
        <taxon>Acanthomorphata</taxon>
        <taxon>Carangaria</taxon>
        <taxon>Pleuronectiformes</taxon>
        <taxon>Pleuronectoidei</taxon>
        <taxon>Pleuronectidae</taxon>
        <taxon>Pleuronectes</taxon>
    </lineage>
</organism>
<dbReference type="Proteomes" id="UP001153269">
    <property type="component" value="Unassembled WGS sequence"/>
</dbReference>
<protein>
    <submittedName>
        <fullName evidence="2">Uncharacterized protein</fullName>
    </submittedName>
</protein>
<evidence type="ECO:0000313" key="3">
    <source>
        <dbReference type="Proteomes" id="UP001153269"/>
    </source>
</evidence>
<dbReference type="AlphaFoldDB" id="A0A9N7UGH5"/>
<accession>A0A9N7UGH5</accession>
<comment type="caution">
    <text evidence="2">The sequence shown here is derived from an EMBL/GenBank/DDBJ whole genome shotgun (WGS) entry which is preliminary data.</text>
</comment>
<feature type="compositionally biased region" description="Basic and acidic residues" evidence="1">
    <location>
        <begin position="119"/>
        <end position="129"/>
    </location>
</feature>
<feature type="region of interest" description="Disordered" evidence="1">
    <location>
        <begin position="107"/>
        <end position="138"/>
    </location>
</feature>
<feature type="region of interest" description="Disordered" evidence="1">
    <location>
        <begin position="1"/>
        <end position="33"/>
    </location>
</feature>